<organism evidence="1">
    <name type="scientific">marine metagenome</name>
    <dbReference type="NCBI Taxonomy" id="408172"/>
    <lineage>
        <taxon>unclassified sequences</taxon>
        <taxon>metagenomes</taxon>
        <taxon>ecological metagenomes</taxon>
    </lineage>
</organism>
<protein>
    <recommendedName>
        <fullName evidence="2">DUF3078 domain-containing protein</fullName>
    </recommendedName>
</protein>
<accession>A0A381PE26</accession>
<dbReference type="AlphaFoldDB" id="A0A381PE26"/>
<reference evidence="1" key="1">
    <citation type="submission" date="2018-05" db="EMBL/GenBank/DDBJ databases">
        <authorList>
            <person name="Lanie J.A."/>
            <person name="Ng W.-L."/>
            <person name="Kazmierczak K.M."/>
            <person name="Andrzejewski T.M."/>
            <person name="Davidsen T.M."/>
            <person name="Wayne K.J."/>
            <person name="Tettelin H."/>
            <person name="Glass J.I."/>
            <person name="Rusch D."/>
            <person name="Podicherti R."/>
            <person name="Tsui H.-C.T."/>
            <person name="Winkler M.E."/>
        </authorList>
    </citation>
    <scope>NUCLEOTIDE SEQUENCE</scope>
</reference>
<dbReference type="PROSITE" id="PS51257">
    <property type="entry name" value="PROKAR_LIPOPROTEIN"/>
    <property type="match status" value="1"/>
</dbReference>
<dbReference type="InterPro" id="IPR021428">
    <property type="entry name" value="DUF3078"/>
</dbReference>
<sequence>MKSKHLYSFLLLSFSCFLLSQEKSDSLNFEYPWKKNGKAIFLVNQSSFSNWSSGGQSSISGTIKFDYTLNYYEYGWAWDTKIIGAFGLNKISGSDFLKKTDDRIEINSVVGKKFNNNLIGKWSYSSFVNFKTQFAKGYRFGKDSNGNNIRTEKSRFFSPATTQLGVGLYWKRDDNLWVNVAPITGKLILVNRFFTKDLEPNQSFFGVKKNGNSRFELGASVRSFYKTEIYENIILENRLSLYSDYSDKPKNIDFDYTLSVSMQVNKFISANLIFQFVYDDNEIQRIQTREVLGIGLNIDLQFISGNKKAL</sequence>
<evidence type="ECO:0008006" key="2">
    <source>
        <dbReference type="Google" id="ProtNLM"/>
    </source>
</evidence>
<dbReference type="EMBL" id="UINC01000945">
    <property type="protein sequence ID" value="SUZ64874.1"/>
    <property type="molecule type" value="Genomic_DNA"/>
</dbReference>
<gene>
    <name evidence="1" type="ORF">METZ01_LOCUS17728</name>
</gene>
<name>A0A381PE26_9ZZZZ</name>
<dbReference type="Pfam" id="PF11276">
    <property type="entry name" value="DUF3078"/>
    <property type="match status" value="1"/>
</dbReference>
<evidence type="ECO:0000313" key="1">
    <source>
        <dbReference type="EMBL" id="SUZ64874.1"/>
    </source>
</evidence>
<proteinExistence type="predicted"/>